<accession>F9P496</accession>
<feature type="transmembrane region" description="Helical" evidence="6">
    <location>
        <begin position="239"/>
        <end position="257"/>
    </location>
</feature>
<keyword evidence="4" id="KW-0572">Peptidoglycan-anchor</keyword>
<keyword evidence="5" id="KW-0175">Coiled coil</keyword>
<evidence type="ECO:0000256" key="6">
    <source>
        <dbReference type="SAM" id="Phobius"/>
    </source>
</evidence>
<keyword evidence="3" id="KW-0732">Signal</keyword>
<keyword evidence="6" id="KW-1133">Transmembrane helix</keyword>
<feature type="domain" description="Gram-positive cocci surface proteins LPxTG" evidence="7">
    <location>
        <begin position="232"/>
        <end position="265"/>
    </location>
</feature>
<reference evidence="8 9" key="1">
    <citation type="submission" date="2011-06" db="EMBL/GenBank/DDBJ databases">
        <authorList>
            <person name="Harkins D.M."/>
            <person name="Madupu R."/>
            <person name="Durkin A.S."/>
            <person name="Torralba M."/>
            <person name="Methe B."/>
            <person name="Sutton G.G."/>
            <person name="Nelson K.E."/>
        </authorList>
    </citation>
    <scope>NUCLEOTIDE SEQUENCE [LARGE SCALE GENOMIC DNA]</scope>
    <source>
        <strain evidence="8 9">SK1060</strain>
    </source>
</reference>
<dbReference type="NCBIfam" id="TIGR01167">
    <property type="entry name" value="LPXTG_anchor"/>
    <property type="match status" value="1"/>
</dbReference>
<evidence type="ECO:0000313" key="8">
    <source>
        <dbReference type="EMBL" id="EGV10618.1"/>
    </source>
</evidence>
<name>F9P496_STRCV</name>
<dbReference type="Pfam" id="PF00746">
    <property type="entry name" value="Gram_pos_anchor"/>
    <property type="match status" value="1"/>
</dbReference>
<dbReference type="PROSITE" id="PS50847">
    <property type="entry name" value="GRAM_POS_ANCHORING"/>
    <property type="match status" value="1"/>
</dbReference>
<gene>
    <name evidence="8" type="ORF">HMPREF1042_0292</name>
</gene>
<organism evidence="8 9">
    <name type="scientific">Streptococcus constellatus subsp. pharyngis SK1060 = CCUG 46377</name>
    <dbReference type="NCBI Taxonomy" id="1035184"/>
    <lineage>
        <taxon>Bacteria</taxon>
        <taxon>Bacillati</taxon>
        <taxon>Bacillota</taxon>
        <taxon>Bacilli</taxon>
        <taxon>Lactobacillales</taxon>
        <taxon>Streptococcaceae</taxon>
        <taxon>Streptococcus</taxon>
        <taxon>Streptococcus anginosus group</taxon>
    </lineage>
</organism>
<sequence length="265" mass="28581">MLNATKAKLAALTGVKDATPEANEALEKATTARKDAQARKDAADKAVANLNASIKEKQAALRTAEQALTAAENNLATLKASKASEDAKLVAAEQTVAAAKAVEAKLVAERAVLEGKLKDQQNLLAMYKNADKLLGEAVKEQLVASAKHKEAVAKTLEARSKLAELLRDQRDANSQYEAVKKAYEEWLASKKAAEEKAQALSMRQTAKPMTTSKKIRPTIHSSYIYSRADKQLPQTGEKGSWLALIGMGILASLSFGVRRKRGRRG</sequence>
<dbReference type="AlphaFoldDB" id="F9P496"/>
<feature type="coiled-coil region" evidence="5">
    <location>
        <begin position="26"/>
        <end position="88"/>
    </location>
</feature>
<protein>
    <submittedName>
        <fullName evidence="8">Gram positive anchor</fullName>
    </submittedName>
</protein>
<keyword evidence="1" id="KW-0134">Cell wall</keyword>
<proteinExistence type="predicted"/>
<dbReference type="eggNOG" id="COG1196">
    <property type="taxonomic scope" value="Bacteria"/>
</dbReference>
<dbReference type="Proteomes" id="UP000003287">
    <property type="component" value="Unassembled WGS sequence"/>
</dbReference>
<dbReference type="InterPro" id="IPR019931">
    <property type="entry name" value="LPXTG_anchor"/>
</dbReference>
<evidence type="ECO:0000256" key="3">
    <source>
        <dbReference type="ARBA" id="ARBA00022729"/>
    </source>
</evidence>
<feature type="coiled-coil region" evidence="5">
    <location>
        <begin position="162"/>
        <end position="203"/>
    </location>
</feature>
<keyword evidence="6" id="KW-0812">Transmembrane</keyword>
<evidence type="ECO:0000256" key="1">
    <source>
        <dbReference type="ARBA" id="ARBA00022512"/>
    </source>
</evidence>
<dbReference type="EMBL" id="AFUP01000001">
    <property type="protein sequence ID" value="EGV10618.1"/>
    <property type="molecule type" value="Genomic_DNA"/>
</dbReference>
<evidence type="ECO:0000256" key="5">
    <source>
        <dbReference type="SAM" id="Coils"/>
    </source>
</evidence>
<keyword evidence="2" id="KW-0964">Secreted</keyword>
<evidence type="ECO:0000256" key="4">
    <source>
        <dbReference type="ARBA" id="ARBA00023088"/>
    </source>
</evidence>
<evidence type="ECO:0000313" key="9">
    <source>
        <dbReference type="Proteomes" id="UP000003287"/>
    </source>
</evidence>
<evidence type="ECO:0000256" key="2">
    <source>
        <dbReference type="ARBA" id="ARBA00022525"/>
    </source>
</evidence>
<keyword evidence="6" id="KW-0472">Membrane</keyword>
<evidence type="ECO:0000259" key="7">
    <source>
        <dbReference type="PROSITE" id="PS50847"/>
    </source>
</evidence>